<feature type="transmembrane region" description="Helical" evidence="7">
    <location>
        <begin position="177"/>
        <end position="201"/>
    </location>
</feature>
<comment type="subcellular location">
    <subcellularLocation>
        <location evidence="1 7">Cell membrane</location>
        <topology evidence="1 7">Multi-pass membrane protein</topology>
    </subcellularLocation>
</comment>
<evidence type="ECO:0000259" key="9">
    <source>
        <dbReference type="PROSITE" id="PS50928"/>
    </source>
</evidence>
<keyword evidence="6 7" id="KW-0472">Membrane</keyword>
<keyword evidence="2 7" id="KW-0813">Transport</keyword>
<dbReference type="InterPro" id="IPR051393">
    <property type="entry name" value="ABC_transporter_permease"/>
</dbReference>
<comment type="similarity">
    <text evidence="7">Belongs to the binding-protein-dependent transport system permease family.</text>
</comment>
<feature type="transmembrane region" description="Helical" evidence="7">
    <location>
        <begin position="288"/>
        <end position="307"/>
    </location>
</feature>
<organism evidence="10">
    <name type="scientific">Thermogemmatispora argillosa</name>
    <dbReference type="NCBI Taxonomy" id="2045280"/>
    <lineage>
        <taxon>Bacteria</taxon>
        <taxon>Bacillati</taxon>
        <taxon>Chloroflexota</taxon>
        <taxon>Ktedonobacteria</taxon>
        <taxon>Thermogemmatisporales</taxon>
        <taxon>Thermogemmatisporaceae</taxon>
        <taxon>Thermogemmatispora</taxon>
    </lineage>
</organism>
<dbReference type="Gene3D" id="1.10.3720.10">
    <property type="entry name" value="MetI-like"/>
    <property type="match status" value="1"/>
</dbReference>
<evidence type="ECO:0000256" key="7">
    <source>
        <dbReference type="RuleBase" id="RU363032"/>
    </source>
</evidence>
<evidence type="ECO:0000256" key="2">
    <source>
        <dbReference type="ARBA" id="ARBA00022448"/>
    </source>
</evidence>
<dbReference type="InterPro" id="IPR035906">
    <property type="entry name" value="MetI-like_sf"/>
</dbReference>
<evidence type="ECO:0000313" key="10">
    <source>
        <dbReference type="EMBL" id="BBH93115.1"/>
    </source>
</evidence>
<name>A0A455T3P0_9CHLR</name>
<evidence type="ECO:0000256" key="8">
    <source>
        <dbReference type="SAM" id="MobiDB-lite"/>
    </source>
</evidence>
<feature type="transmembrane region" description="Helical" evidence="7">
    <location>
        <begin position="95"/>
        <end position="116"/>
    </location>
</feature>
<proteinExistence type="inferred from homology"/>
<dbReference type="PANTHER" id="PTHR30193">
    <property type="entry name" value="ABC TRANSPORTER PERMEASE PROTEIN"/>
    <property type="match status" value="1"/>
</dbReference>
<dbReference type="GO" id="GO:0055085">
    <property type="term" value="P:transmembrane transport"/>
    <property type="evidence" value="ECO:0007669"/>
    <property type="project" value="InterPro"/>
</dbReference>
<evidence type="ECO:0000256" key="4">
    <source>
        <dbReference type="ARBA" id="ARBA00022692"/>
    </source>
</evidence>
<evidence type="ECO:0000256" key="5">
    <source>
        <dbReference type="ARBA" id="ARBA00022989"/>
    </source>
</evidence>
<sequence length="313" mass="35690">MSEPITEVAAPVGGSEAAQPAQAPRLRRRSRLETWLFLLPAALFQLVWGWYPLLMAFLISLTDAQPMLPSRFTGLESYIRVWNDPLVGQAFRVTFIYGAMLVALTFIFPLLIAIFLMELPPRLMRWMMILWFLPISVIANSILWRYLYNEQYGLLEYIATDILHLPHQPFLNDPHQVLFWLVFPSVVVAGPGVAGLAYMAALQGIPRSYFEAAEIEGAGFWRKIWTVSLPRLRPVIAVMLVYGIIQGLQDYTWPQILTGGQPEGASRTVMLYLFSYIQNQRYADATALSVYLFLAIFAIVVLFRTFFKEDPDT</sequence>
<feature type="transmembrane region" description="Helical" evidence="7">
    <location>
        <begin position="128"/>
        <end position="147"/>
    </location>
</feature>
<keyword evidence="3" id="KW-1003">Cell membrane</keyword>
<dbReference type="CDD" id="cd06261">
    <property type="entry name" value="TM_PBP2"/>
    <property type="match status" value="1"/>
</dbReference>
<dbReference type="GO" id="GO:0005886">
    <property type="term" value="C:plasma membrane"/>
    <property type="evidence" value="ECO:0007669"/>
    <property type="project" value="UniProtKB-SubCell"/>
</dbReference>
<feature type="transmembrane region" description="Helical" evidence="7">
    <location>
        <begin position="35"/>
        <end position="59"/>
    </location>
</feature>
<keyword evidence="4 7" id="KW-0812">Transmembrane</keyword>
<dbReference type="SUPFAM" id="SSF161098">
    <property type="entry name" value="MetI-like"/>
    <property type="match status" value="1"/>
</dbReference>
<keyword evidence="5 7" id="KW-1133">Transmembrane helix</keyword>
<evidence type="ECO:0000256" key="6">
    <source>
        <dbReference type="ARBA" id="ARBA00023136"/>
    </source>
</evidence>
<dbReference type="PROSITE" id="PS50928">
    <property type="entry name" value="ABC_TM1"/>
    <property type="match status" value="1"/>
</dbReference>
<protein>
    <submittedName>
        <fullName evidence="10">Sugar ABC transporter permease</fullName>
    </submittedName>
</protein>
<dbReference type="Pfam" id="PF00528">
    <property type="entry name" value="BPD_transp_1"/>
    <property type="match status" value="1"/>
</dbReference>
<feature type="region of interest" description="Disordered" evidence="8">
    <location>
        <begin position="1"/>
        <end position="21"/>
    </location>
</feature>
<dbReference type="PANTHER" id="PTHR30193:SF41">
    <property type="entry name" value="DIACETYLCHITOBIOSE UPTAKE SYSTEM PERMEASE PROTEIN NGCF"/>
    <property type="match status" value="1"/>
</dbReference>
<dbReference type="AlphaFoldDB" id="A0A455T3P0"/>
<dbReference type="EMBL" id="AP019377">
    <property type="protein sequence ID" value="BBH93115.1"/>
    <property type="molecule type" value="Genomic_DNA"/>
</dbReference>
<feature type="domain" description="ABC transmembrane type-1" evidence="9">
    <location>
        <begin position="91"/>
        <end position="303"/>
    </location>
</feature>
<reference evidence="10" key="1">
    <citation type="submission" date="2018-12" db="EMBL/GenBank/DDBJ databases">
        <title>Novel natural products biosynthetic potential of the class Ktedonobacteria.</title>
        <authorList>
            <person name="Zheng Y."/>
            <person name="Saitou A."/>
            <person name="Wang C.M."/>
            <person name="Toyoda A."/>
            <person name="Minakuchi Y."/>
            <person name="Sekiguchi Y."/>
            <person name="Ueda K."/>
            <person name="Takano H."/>
            <person name="Sakai Y."/>
            <person name="Yokota A."/>
            <person name="Yabe S."/>
        </authorList>
    </citation>
    <scope>NUCLEOTIDE SEQUENCE</scope>
    <source>
        <strain evidence="10">A3-2</strain>
    </source>
</reference>
<dbReference type="InterPro" id="IPR000515">
    <property type="entry name" value="MetI-like"/>
</dbReference>
<gene>
    <name evidence="10" type="ORF">KTA_13140</name>
</gene>
<accession>A0A455T3P0</accession>
<evidence type="ECO:0000256" key="3">
    <source>
        <dbReference type="ARBA" id="ARBA00022475"/>
    </source>
</evidence>
<evidence type="ECO:0000256" key="1">
    <source>
        <dbReference type="ARBA" id="ARBA00004651"/>
    </source>
</evidence>